<evidence type="ECO:0000313" key="3">
    <source>
        <dbReference type="Proteomes" id="UP000673552"/>
    </source>
</evidence>
<evidence type="ECO:0000313" key="2">
    <source>
        <dbReference type="EMBL" id="KAG5484972.1"/>
    </source>
</evidence>
<keyword evidence="3" id="KW-1185">Reference proteome</keyword>
<dbReference type="GeneID" id="92516952"/>
<dbReference type="Proteomes" id="UP000673552">
    <property type="component" value="Unassembled WGS sequence"/>
</dbReference>
<dbReference type="EMBL" id="JAFEUZ010000010">
    <property type="protein sequence ID" value="KAG5484972.1"/>
    <property type="molecule type" value="Genomic_DNA"/>
</dbReference>
<feature type="region of interest" description="Disordered" evidence="1">
    <location>
        <begin position="1"/>
        <end position="71"/>
    </location>
</feature>
<dbReference type="RefSeq" id="XP_067180644.1">
    <property type="nucleotide sequence ID" value="XM_067324440.1"/>
</dbReference>
<sequence length="71" mass="7921">MTPLRQSSFQTRRSQRTLGSTRSLPSRPCGSPPVSRCSRRTRTERSATAAQQTRRLAQVSRAVWTASTDTV</sequence>
<name>A0A836KTE5_9TRYP</name>
<feature type="compositionally biased region" description="Low complexity" evidence="1">
    <location>
        <begin position="1"/>
        <end position="12"/>
    </location>
</feature>
<protein>
    <submittedName>
        <fullName evidence="2">Uncharacterized protein</fullName>
    </submittedName>
</protein>
<organism evidence="2 3">
    <name type="scientific">Leishmania martiniquensis</name>
    <dbReference type="NCBI Taxonomy" id="1580590"/>
    <lineage>
        <taxon>Eukaryota</taxon>
        <taxon>Discoba</taxon>
        <taxon>Euglenozoa</taxon>
        <taxon>Kinetoplastea</taxon>
        <taxon>Metakinetoplastina</taxon>
        <taxon>Trypanosomatida</taxon>
        <taxon>Trypanosomatidae</taxon>
        <taxon>Leishmaniinae</taxon>
        <taxon>Leishmania</taxon>
    </lineage>
</organism>
<accession>A0A836KTE5</accession>
<feature type="compositionally biased region" description="Low complexity" evidence="1">
    <location>
        <begin position="46"/>
        <end position="58"/>
    </location>
</feature>
<evidence type="ECO:0000256" key="1">
    <source>
        <dbReference type="SAM" id="MobiDB-lite"/>
    </source>
</evidence>
<reference evidence="3" key="1">
    <citation type="journal article" date="2021" name="Microbiol. Resour. Announc.">
        <title>LGAAP: Leishmaniinae Genome Assembly and Annotation Pipeline.</title>
        <authorList>
            <person name="Almutairi H."/>
            <person name="Urbaniak M.D."/>
            <person name="Bates M.D."/>
            <person name="Jariyapan N."/>
            <person name="Kwakye-Nuako G."/>
            <person name="Thomaz-Soccol V."/>
            <person name="Al-Salem W.S."/>
            <person name="Dillon R.J."/>
            <person name="Bates P.A."/>
            <person name="Gatherer D."/>
        </authorList>
    </citation>
    <scope>NUCLEOTIDE SEQUENCE [LARGE SCALE GENOMIC DNA]</scope>
</reference>
<proteinExistence type="predicted"/>
<comment type="caution">
    <text evidence="2">The sequence shown here is derived from an EMBL/GenBank/DDBJ whole genome shotgun (WGS) entry which is preliminary data.</text>
</comment>
<dbReference type="KEGG" id="lmat:92516952"/>
<gene>
    <name evidence="2" type="ORF">LSCM1_07051</name>
</gene>
<reference evidence="3" key="2">
    <citation type="journal article" date="2021" name="Sci. Data">
        <title>Chromosome-scale genome sequencing, assembly and annotation of six genomes from subfamily Leishmaniinae.</title>
        <authorList>
            <person name="Almutairi H."/>
            <person name="Urbaniak M.D."/>
            <person name="Bates M.D."/>
            <person name="Jariyapan N."/>
            <person name="Kwakye-Nuako G."/>
            <person name="Thomaz Soccol V."/>
            <person name="Al-Salem W.S."/>
            <person name="Dillon R.J."/>
            <person name="Bates P.A."/>
            <person name="Gatherer D."/>
        </authorList>
    </citation>
    <scope>NUCLEOTIDE SEQUENCE [LARGE SCALE GENOMIC DNA]</scope>
</reference>
<dbReference type="AlphaFoldDB" id="A0A836KTE5"/>